<evidence type="ECO:0000256" key="6">
    <source>
        <dbReference type="ARBA" id="ARBA00022801"/>
    </source>
</evidence>
<dbReference type="Pfam" id="PF02881">
    <property type="entry name" value="SRP54_N"/>
    <property type="match status" value="1"/>
</dbReference>
<evidence type="ECO:0000256" key="3">
    <source>
        <dbReference type="ARBA" id="ARBA00022475"/>
    </source>
</evidence>
<dbReference type="GO" id="GO:0003924">
    <property type="term" value="F:GTPase activity"/>
    <property type="evidence" value="ECO:0007669"/>
    <property type="project" value="TreeGrafter"/>
</dbReference>
<feature type="non-terminal residue" evidence="12">
    <location>
        <position position="269"/>
    </location>
</feature>
<dbReference type="PANTHER" id="PTHR43134">
    <property type="entry name" value="SIGNAL RECOGNITION PARTICLE RECEPTOR SUBUNIT ALPHA"/>
    <property type="match status" value="1"/>
</dbReference>
<dbReference type="InterPro" id="IPR004390">
    <property type="entry name" value="SR_rcpt_FtsY"/>
</dbReference>
<comment type="subcellular location">
    <subcellularLocation>
        <location evidence="1">Cell membrane</location>
        <topology evidence="1">Peripheral membrane protein</topology>
        <orientation evidence="1">Cytoplasmic side</orientation>
    </subcellularLocation>
</comment>
<dbReference type="GO" id="GO:0005525">
    <property type="term" value="F:GTP binding"/>
    <property type="evidence" value="ECO:0007669"/>
    <property type="project" value="UniProtKB-KW"/>
</dbReference>
<comment type="similarity">
    <text evidence="2">Belongs to the GTP-binding SRP family.</text>
</comment>
<dbReference type="InterPro" id="IPR000897">
    <property type="entry name" value="SRP54_GTPase_dom"/>
</dbReference>
<keyword evidence="6" id="KW-0378">Hydrolase</keyword>
<evidence type="ECO:0000259" key="10">
    <source>
        <dbReference type="SMART" id="SM00382"/>
    </source>
</evidence>
<keyword evidence="8" id="KW-0472">Membrane</keyword>
<dbReference type="EMBL" id="UINC01169405">
    <property type="protein sequence ID" value="SVD72927.1"/>
    <property type="molecule type" value="Genomic_DNA"/>
</dbReference>
<dbReference type="NCBIfam" id="TIGR00064">
    <property type="entry name" value="ftsY"/>
    <property type="match status" value="1"/>
</dbReference>
<evidence type="ECO:0000259" key="11">
    <source>
        <dbReference type="SMART" id="SM00962"/>
    </source>
</evidence>
<dbReference type="PANTHER" id="PTHR43134:SF1">
    <property type="entry name" value="SIGNAL RECOGNITION PARTICLE RECEPTOR SUBUNIT ALPHA"/>
    <property type="match status" value="1"/>
</dbReference>
<feature type="domain" description="SRP54-type proteins GTP-binding" evidence="11">
    <location>
        <begin position="88"/>
        <end position="269"/>
    </location>
</feature>
<proteinExistence type="inferred from homology"/>
<dbReference type="Gene3D" id="3.40.50.300">
    <property type="entry name" value="P-loop containing nucleotide triphosphate hydrolases"/>
    <property type="match status" value="1"/>
</dbReference>
<name>A0A382XP37_9ZZZZ</name>
<keyword evidence="3" id="KW-1003">Cell membrane</keyword>
<reference evidence="12" key="1">
    <citation type="submission" date="2018-05" db="EMBL/GenBank/DDBJ databases">
        <authorList>
            <person name="Lanie J.A."/>
            <person name="Ng W.-L."/>
            <person name="Kazmierczak K.M."/>
            <person name="Andrzejewski T.M."/>
            <person name="Davidsen T.M."/>
            <person name="Wayne K.J."/>
            <person name="Tettelin H."/>
            <person name="Glass J.I."/>
            <person name="Rusch D."/>
            <person name="Podicherti R."/>
            <person name="Tsui H.-C.T."/>
            <person name="Winkler M.E."/>
        </authorList>
    </citation>
    <scope>NUCLEOTIDE SEQUENCE</scope>
</reference>
<dbReference type="GO" id="GO:0005886">
    <property type="term" value="C:plasma membrane"/>
    <property type="evidence" value="ECO:0007669"/>
    <property type="project" value="UniProtKB-SubCell"/>
</dbReference>
<evidence type="ECO:0000256" key="4">
    <source>
        <dbReference type="ARBA" id="ARBA00022490"/>
    </source>
</evidence>
<feature type="non-terminal residue" evidence="12">
    <location>
        <position position="1"/>
    </location>
</feature>
<dbReference type="InterPro" id="IPR013822">
    <property type="entry name" value="Signal_recog_particl_SRP54_hlx"/>
</dbReference>
<dbReference type="InterPro" id="IPR027417">
    <property type="entry name" value="P-loop_NTPase"/>
</dbReference>
<evidence type="ECO:0000256" key="2">
    <source>
        <dbReference type="ARBA" id="ARBA00008531"/>
    </source>
</evidence>
<evidence type="ECO:0000256" key="9">
    <source>
        <dbReference type="ARBA" id="ARBA00023170"/>
    </source>
</evidence>
<feature type="domain" description="AAA+ ATPase" evidence="10">
    <location>
        <begin position="87"/>
        <end position="267"/>
    </location>
</feature>
<protein>
    <recommendedName>
        <fullName evidence="13">SRP54-type proteins GTP-binding domain-containing protein</fullName>
    </recommendedName>
</protein>
<dbReference type="AlphaFoldDB" id="A0A382XP37"/>
<dbReference type="SMART" id="SM00382">
    <property type="entry name" value="AAA"/>
    <property type="match status" value="1"/>
</dbReference>
<evidence type="ECO:0000256" key="5">
    <source>
        <dbReference type="ARBA" id="ARBA00022741"/>
    </source>
</evidence>
<gene>
    <name evidence="12" type="ORF">METZ01_LOCUS425781</name>
</gene>
<evidence type="ECO:0000256" key="7">
    <source>
        <dbReference type="ARBA" id="ARBA00023134"/>
    </source>
</evidence>
<dbReference type="Pfam" id="PF00448">
    <property type="entry name" value="SRP54"/>
    <property type="match status" value="1"/>
</dbReference>
<keyword evidence="9" id="KW-0675">Receptor</keyword>
<sequence>RDSFASGVIKVVSGPTDLGPEFWQELEEVLLFADMGVPTMRWVIAELKKTVRKSPSTSKEEVVELLKKILLNVLEETQAEATSLLDGPCVVMMIGVNGSGKTTTIGKLAAIYKAKGEQVMLAAGDTFRAAATEQLQAWAQRVDVPCVSQKSGVDPSALAYDAVQSAVAKKVDRVFIDTAGRLQTNKNLMEELKKIKRVVKKVVEDAPHETLLVIDASTGQNSLSQARLFNDELDVDGIVMTKLDGSAKGGILFSIARELKLPVRFIGIG</sequence>
<dbReference type="SUPFAM" id="SSF47364">
    <property type="entry name" value="Domain of the SRP/SRP receptor G-proteins"/>
    <property type="match status" value="1"/>
</dbReference>
<evidence type="ECO:0000256" key="8">
    <source>
        <dbReference type="ARBA" id="ARBA00023136"/>
    </source>
</evidence>
<accession>A0A382XP37</accession>
<dbReference type="InterPro" id="IPR036225">
    <property type="entry name" value="SRP/SRP_N"/>
</dbReference>
<keyword evidence="7" id="KW-0342">GTP-binding</keyword>
<dbReference type="FunFam" id="3.40.50.300:FF:000053">
    <property type="entry name" value="Signal recognition particle receptor FtsY"/>
    <property type="match status" value="1"/>
</dbReference>
<evidence type="ECO:0000256" key="1">
    <source>
        <dbReference type="ARBA" id="ARBA00004413"/>
    </source>
</evidence>
<evidence type="ECO:0000313" key="12">
    <source>
        <dbReference type="EMBL" id="SVD72927.1"/>
    </source>
</evidence>
<dbReference type="GO" id="GO:0005737">
    <property type="term" value="C:cytoplasm"/>
    <property type="evidence" value="ECO:0007669"/>
    <property type="project" value="UniProtKB-ARBA"/>
</dbReference>
<keyword evidence="5" id="KW-0547">Nucleotide-binding</keyword>
<dbReference type="InterPro" id="IPR003593">
    <property type="entry name" value="AAA+_ATPase"/>
</dbReference>
<evidence type="ECO:0008006" key="13">
    <source>
        <dbReference type="Google" id="ProtNLM"/>
    </source>
</evidence>
<dbReference type="GO" id="GO:0006614">
    <property type="term" value="P:SRP-dependent cotranslational protein targeting to membrane"/>
    <property type="evidence" value="ECO:0007669"/>
    <property type="project" value="InterPro"/>
</dbReference>
<dbReference type="Gene3D" id="1.20.120.140">
    <property type="entry name" value="Signal recognition particle SRP54, nucleotide-binding domain"/>
    <property type="match status" value="1"/>
</dbReference>
<organism evidence="12">
    <name type="scientific">marine metagenome</name>
    <dbReference type="NCBI Taxonomy" id="408172"/>
    <lineage>
        <taxon>unclassified sequences</taxon>
        <taxon>metagenomes</taxon>
        <taxon>ecological metagenomes</taxon>
    </lineage>
</organism>
<dbReference type="SMART" id="SM00962">
    <property type="entry name" value="SRP54"/>
    <property type="match status" value="1"/>
</dbReference>
<dbReference type="InterPro" id="IPR042101">
    <property type="entry name" value="SRP54_N_sf"/>
</dbReference>
<dbReference type="SUPFAM" id="SSF52540">
    <property type="entry name" value="P-loop containing nucleoside triphosphate hydrolases"/>
    <property type="match status" value="1"/>
</dbReference>
<keyword evidence="4" id="KW-0963">Cytoplasm</keyword>
<dbReference type="GO" id="GO:0005047">
    <property type="term" value="F:signal recognition particle binding"/>
    <property type="evidence" value="ECO:0007669"/>
    <property type="project" value="TreeGrafter"/>
</dbReference>